<evidence type="ECO:0000259" key="3">
    <source>
        <dbReference type="Pfam" id="PF01370"/>
    </source>
</evidence>
<dbReference type="EMBL" id="JAFIQS010000001">
    <property type="protein sequence ID" value="KAG5174846.1"/>
    <property type="molecule type" value="Genomic_DNA"/>
</dbReference>
<comment type="caution">
    <text evidence="4">The sequence shown here is derived from an EMBL/GenBank/DDBJ whole genome shotgun (WGS) entry which is preliminary data.</text>
</comment>
<dbReference type="PANTHER" id="PTHR10366:SF564">
    <property type="entry name" value="STEROL-4-ALPHA-CARBOXYLATE 3-DEHYDROGENASE, DECARBOXYLATING"/>
    <property type="match status" value="1"/>
</dbReference>
<dbReference type="Pfam" id="PF01370">
    <property type="entry name" value="Epimerase"/>
    <property type="match status" value="1"/>
</dbReference>
<comment type="similarity">
    <text evidence="2">Belongs to the NAD(P)-dependent epimerase/dehydratase family. Dihydroflavonol-4-reductase subfamily.</text>
</comment>
<feature type="domain" description="NAD-dependent epimerase/dehydratase" evidence="3">
    <location>
        <begin position="10"/>
        <end position="266"/>
    </location>
</feature>
<reference evidence="4" key="1">
    <citation type="submission" date="2021-02" db="EMBL/GenBank/DDBJ databases">
        <title>Psilocybe cubensis genome.</title>
        <authorList>
            <person name="Mckernan K.J."/>
            <person name="Crawford S."/>
            <person name="Trippe A."/>
            <person name="Kane L.T."/>
            <person name="Mclaughlin S."/>
        </authorList>
    </citation>
    <scope>NUCLEOTIDE SEQUENCE [LARGE SCALE GENOMIC DNA]</scope>
    <source>
        <strain evidence="4">MGC-MH-2018</strain>
    </source>
</reference>
<name>A0A8H8CR93_PSICU</name>
<dbReference type="AlphaFoldDB" id="A0A8H8CR93"/>
<dbReference type="InterPro" id="IPR036291">
    <property type="entry name" value="NAD(P)-bd_dom_sf"/>
</dbReference>
<evidence type="ECO:0000256" key="2">
    <source>
        <dbReference type="ARBA" id="ARBA00023445"/>
    </source>
</evidence>
<dbReference type="InterPro" id="IPR050425">
    <property type="entry name" value="NAD(P)_dehydrat-like"/>
</dbReference>
<organism evidence="4">
    <name type="scientific">Psilocybe cubensis</name>
    <name type="common">Psychedelic mushroom</name>
    <name type="synonym">Stropharia cubensis</name>
    <dbReference type="NCBI Taxonomy" id="181762"/>
    <lineage>
        <taxon>Eukaryota</taxon>
        <taxon>Fungi</taxon>
        <taxon>Dikarya</taxon>
        <taxon>Basidiomycota</taxon>
        <taxon>Agaricomycotina</taxon>
        <taxon>Agaricomycetes</taxon>
        <taxon>Agaricomycetidae</taxon>
        <taxon>Agaricales</taxon>
        <taxon>Agaricineae</taxon>
        <taxon>Strophariaceae</taxon>
        <taxon>Psilocybe</taxon>
    </lineage>
</organism>
<dbReference type="PANTHER" id="PTHR10366">
    <property type="entry name" value="NAD DEPENDENT EPIMERASE/DEHYDRATASE"/>
    <property type="match status" value="1"/>
</dbReference>
<accession>A0A8H8CR93</accession>
<gene>
    <name evidence="4" type="ORF">JR316_001514</name>
</gene>
<dbReference type="SUPFAM" id="SSF51735">
    <property type="entry name" value="NAD(P)-binding Rossmann-fold domains"/>
    <property type="match status" value="1"/>
</dbReference>
<proteinExistence type="inferred from homology"/>
<dbReference type="Gene3D" id="3.40.50.720">
    <property type="entry name" value="NAD(P)-binding Rossmann-like Domain"/>
    <property type="match status" value="1"/>
</dbReference>
<dbReference type="GO" id="GO:0016616">
    <property type="term" value="F:oxidoreductase activity, acting on the CH-OH group of donors, NAD or NADP as acceptor"/>
    <property type="evidence" value="ECO:0007669"/>
    <property type="project" value="TreeGrafter"/>
</dbReference>
<keyword evidence="1" id="KW-0560">Oxidoreductase</keyword>
<sequence length="347" mass="38549">MPTITAGDKVLVSGANGYIAMWAVRLFLERGYLVRGTVRSEDKAVFMKEYFNSLGFGDKFETFIVEDIVKEGAFDEAVKGVDAIAHMASPFHSNVKDPEEFYRPAIQGTVGILKSAVKNGEKVKRVVITSSCAAVMSPPEKPTKFSELDWNTLSPKQVEENGANTPPMTIYRASKTLAEKGAWEYHEKHKGDVQWDLSVINPPFPPIHDVKSVITLNTSLQIWYNHVVAGLINTKEALSDSNSWVDVRDTALAHVLALEKAEAGGERIITTGGGYIWQEWLNVANSITPSPIPSHKLPVGYPDILDGETVVKITYDKSKEERILGIKFHTKLETTKDTLEDFARRGW</sequence>
<dbReference type="InterPro" id="IPR001509">
    <property type="entry name" value="Epimerase_deHydtase"/>
</dbReference>
<evidence type="ECO:0000256" key="1">
    <source>
        <dbReference type="ARBA" id="ARBA00023002"/>
    </source>
</evidence>
<evidence type="ECO:0000313" key="4">
    <source>
        <dbReference type="EMBL" id="KAG5174846.1"/>
    </source>
</evidence>
<protein>
    <recommendedName>
        <fullName evidence="3">NAD-dependent epimerase/dehydratase domain-containing protein</fullName>
    </recommendedName>
</protein>